<gene>
    <name evidence="1" type="ORF">JOB18_033180</name>
</gene>
<protein>
    <submittedName>
        <fullName evidence="1">Uncharacterized protein</fullName>
    </submittedName>
</protein>
<keyword evidence="2" id="KW-1185">Reference proteome</keyword>
<organism evidence="1 2">
    <name type="scientific">Solea senegalensis</name>
    <name type="common">Senegalese sole</name>
    <dbReference type="NCBI Taxonomy" id="28829"/>
    <lineage>
        <taxon>Eukaryota</taxon>
        <taxon>Metazoa</taxon>
        <taxon>Chordata</taxon>
        <taxon>Craniata</taxon>
        <taxon>Vertebrata</taxon>
        <taxon>Euteleostomi</taxon>
        <taxon>Actinopterygii</taxon>
        <taxon>Neopterygii</taxon>
        <taxon>Teleostei</taxon>
        <taxon>Neoteleostei</taxon>
        <taxon>Acanthomorphata</taxon>
        <taxon>Carangaria</taxon>
        <taxon>Pleuronectiformes</taxon>
        <taxon>Pleuronectoidei</taxon>
        <taxon>Soleidae</taxon>
        <taxon>Solea</taxon>
    </lineage>
</organism>
<reference evidence="1 2" key="1">
    <citation type="journal article" date="2021" name="Sci. Rep.">
        <title>Chromosome anchoring in Senegalese sole (Solea senegalensis) reveals sex-associated markers and genome rearrangements in flatfish.</title>
        <authorList>
            <person name="Guerrero-Cozar I."/>
            <person name="Gomez-Garrido J."/>
            <person name="Berbel C."/>
            <person name="Martinez-Blanch J.F."/>
            <person name="Alioto T."/>
            <person name="Claros M.G."/>
            <person name="Gagnaire P.A."/>
            <person name="Manchado M."/>
        </authorList>
    </citation>
    <scope>NUCLEOTIDE SEQUENCE [LARGE SCALE GENOMIC DNA]</scope>
    <source>
        <strain evidence="1">Sse05_10M</strain>
    </source>
</reference>
<name>A0AAV6SUA9_SOLSE</name>
<sequence length="117" mass="13165">MTTKQVKYLKEEVNSHTLVLRITLRVPLYYSPRTCAVSASNSCAAAQSGRSVCAHARVVKAHLHHIQQLSRCCTINYCCWLTSDHWHVKHVGVTLTPPNRALNRTSQESHAHADFES</sequence>
<proteinExistence type="predicted"/>
<dbReference type="AlphaFoldDB" id="A0AAV6SUA9"/>
<dbReference type="EMBL" id="JAGKHQ010000003">
    <property type="protein sequence ID" value="KAG7520637.1"/>
    <property type="molecule type" value="Genomic_DNA"/>
</dbReference>
<evidence type="ECO:0000313" key="1">
    <source>
        <dbReference type="EMBL" id="KAG7520637.1"/>
    </source>
</evidence>
<comment type="caution">
    <text evidence="1">The sequence shown here is derived from an EMBL/GenBank/DDBJ whole genome shotgun (WGS) entry which is preliminary data.</text>
</comment>
<dbReference type="Proteomes" id="UP000693946">
    <property type="component" value="Linkage Group LG11"/>
</dbReference>
<evidence type="ECO:0000313" key="2">
    <source>
        <dbReference type="Proteomes" id="UP000693946"/>
    </source>
</evidence>
<accession>A0AAV6SUA9</accession>